<evidence type="ECO:0000256" key="11">
    <source>
        <dbReference type="ARBA" id="ARBA00047473"/>
    </source>
</evidence>
<evidence type="ECO:0000256" key="16">
    <source>
        <dbReference type="SAM" id="SignalP"/>
    </source>
</evidence>
<dbReference type="FunFam" id="3.40.50.720:FF:000114">
    <property type="entry name" value="UDP-glucose 6-dehydrogenase"/>
    <property type="match status" value="1"/>
</dbReference>
<dbReference type="Gene3D" id="1.20.1280.290">
    <property type="match status" value="1"/>
</dbReference>
<keyword evidence="9 14" id="KW-0520">NAD</keyword>
<feature type="binding site" evidence="13">
    <location>
        <begin position="526"/>
        <end position="532"/>
    </location>
    <ligand>
        <name>substrate</name>
    </ligand>
</feature>
<dbReference type="Pfam" id="PF03720">
    <property type="entry name" value="UDPG_MGDP_dh_C"/>
    <property type="match status" value="1"/>
</dbReference>
<dbReference type="InterPro" id="IPR014026">
    <property type="entry name" value="UDP-Glc/GDP-Man_DH_dimer"/>
</dbReference>
<dbReference type="InterPro" id="IPR028356">
    <property type="entry name" value="UDPglc_DH_euk"/>
</dbReference>
<keyword evidence="7 15" id="KW-1133">Transmembrane helix</keyword>
<comment type="subcellular location">
    <subcellularLocation>
        <location evidence="1">Membrane</location>
        <topology evidence="1">Multi-pass membrane protein</topology>
    </subcellularLocation>
</comment>
<dbReference type="InterPro" id="IPR017476">
    <property type="entry name" value="UDP-Glc/GDP-Man"/>
</dbReference>
<feature type="active site" description="Nucleophile" evidence="12">
    <location>
        <position position="535"/>
    </location>
</feature>
<dbReference type="Pfam" id="PF03721">
    <property type="entry name" value="UDPG_MGDP_dh_N"/>
    <property type="match status" value="1"/>
</dbReference>
<evidence type="ECO:0000256" key="8">
    <source>
        <dbReference type="ARBA" id="ARBA00023002"/>
    </source>
</evidence>
<keyword evidence="19" id="KW-1185">Reference proteome</keyword>
<comment type="catalytic activity">
    <reaction evidence="11">
        <text>UDP-alpha-D-glucose + 2 NAD(+) + H2O = UDP-alpha-D-glucuronate + 2 NADH + 3 H(+)</text>
        <dbReference type="Rhea" id="RHEA:23596"/>
        <dbReference type="ChEBI" id="CHEBI:15377"/>
        <dbReference type="ChEBI" id="CHEBI:15378"/>
        <dbReference type="ChEBI" id="CHEBI:57540"/>
        <dbReference type="ChEBI" id="CHEBI:57945"/>
        <dbReference type="ChEBI" id="CHEBI:58052"/>
        <dbReference type="ChEBI" id="CHEBI:58885"/>
        <dbReference type="EC" id="1.1.1.22"/>
    </reaction>
</comment>
<dbReference type="InterPro" id="IPR014027">
    <property type="entry name" value="UDP-Glc/GDP-Man_DH_C"/>
</dbReference>
<comment type="caution">
    <text evidence="18">The sequence shown here is derived from an EMBL/GenBank/DDBJ whole genome shotgun (WGS) entry which is preliminary data.</text>
</comment>
<dbReference type="NCBIfam" id="TIGR03026">
    <property type="entry name" value="NDP-sugDHase"/>
    <property type="match status" value="1"/>
</dbReference>
<dbReference type="InterPro" id="IPR001732">
    <property type="entry name" value="UDP-Glc/GDP-Man_DH_N"/>
</dbReference>
<dbReference type="PANTHER" id="PTHR11374:SF3">
    <property type="entry name" value="UDP-GLUCOSE 6-DEHYDROGENASE"/>
    <property type="match status" value="1"/>
</dbReference>
<feature type="binding site" evidence="14">
    <location>
        <begin position="270"/>
        <end position="275"/>
    </location>
    <ligand>
        <name>NAD(+)</name>
        <dbReference type="ChEBI" id="CHEBI:57540"/>
    </ligand>
</feature>
<dbReference type="InterPro" id="IPR036220">
    <property type="entry name" value="UDP-Glc/GDP-Man_DH_C_sf"/>
</dbReference>
<evidence type="ECO:0000313" key="18">
    <source>
        <dbReference type="EMBL" id="PJF18005.1"/>
    </source>
</evidence>
<keyword evidence="6 15" id="KW-0812">Transmembrane</keyword>
<evidence type="ECO:0000256" key="15">
    <source>
        <dbReference type="SAM" id="Phobius"/>
    </source>
</evidence>
<dbReference type="FunFam" id="3.40.50.720:FF:000032">
    <property type="entry name" value="UDP-glucose 6-dehydrogenase"/>
    <property type="match status" value="1"/>
</dbReference>
<protein>
    <recommendedName>
        <fullName evidence="5">UDP-glucose 6-dehydrogenase</fullName>
        <ecNumber evidence="4">1.1.1.22</ecNumber>
    </recommendedName>
</protein>
<dbReference type="EC" id="1.1.1.22" evidence="4"/>
<feature type="binding site" evidence="14">
    <location>
        <position position="424"/>
    </location>
    <ligand>
        <name>NAD(+)</name>
        <dbReference type="ChEBI" id="CHEBI:57540"/>
    </ligand>
</feature>
<feature type="transmembrane region" description="Helical" evidence="15">
    <location>
        <begin position="105"/>
        <end position="126"/>
    </location>
</feature>
<dbReference type="SUPFAM" id="SSF51735">
    <property type="entry name" value="NAD(P)-binding Rossmann-fold domains"/>
    <property type="match status" value="1"/>
</dbReference>
<evidence type="ECO:0000256" key="13">
    <source>
        <dbReference type="PIRSR" id="PIRSR500133-2"/>
    </source>
</evidence>
<feature type="binding site" evidence="13">
    <location>
        <position position="519"/>
    </location>
    <ligand>
        <name>substrate</name>
    </ligand>
</feature>
<feature type="binding site" evidence="14">
    <location>
        <begin position="348"/>
        <end position="352"/>
    </location>
    <ligand>
        <name>NAD(+)</name>
        <dbReference type="ChEBI" id="CHEBI:57540"/>
    </ligand>
</feature>
<accession>A0A2H9TJT7</accession>
<feature type="binding site" evidence="14">
    <location>
        <begin position="535"/>
        <end position="538"/>
    </location>
    <ligand>
        <name>NAD(+)</name>
        <dbReference type="ChEBI" id="CHEBI:57540"/>
    </ligand>
</feature>
<feature type="binding site" evidence="13">
    <location>
        <begin position="420"/>
        <end position="424"/>
    </location>
    <ligand>
        <name>substrate</name>
    </ligand>
</feature>
<dbReference type="GO" id="GO:0005634">
    <property type="term" value="C:nucleus"/>
    <property type="evidence" value="ECO:0007669"/>
    <property type="project" value="TreeGrafter"/>
</dbReference>
<dbReference type="Gene3D" id="1.20.5.100">
    <property type="entry name" value="Cytochrome c1, transmembrane anchor, C-terminal"/>
    <property type="match status" value="1"/>
</dbReference>
<dbReference type="PIRSF" id="PIRSF500133">
    <property type="entry name" value="UDPglc_DH_euk"/>
    <property type="match status" value="1"/>
</dbReference>
<feature type="binding site" evidence="13">
    <location>
        <begin position="479"/>
        <end position="483"/>
    </location>
    <ligand>
        <name>substrate</name>
    </ligand>
</feature>
<feature type="binding site" evidence="14">
    <location>
        <begin position="389"/>
        <end position="390"/>
    </location>
    <ligand>
        <name>NAD(+)</name>
        <dbReference type="ChEBI" id="CHEBI:57540"/>
    </ligand>
</feature>
<comment type="pathway">
    <text evidence="2">Nucleotide-sugar biosynthesis; UDP-alpha-D-glucuronate biosynthesis; UDP-alpha-D-glucuronate from UDP-alpha-D-glucose: step 1/1.</text>
</comment>
<evidence type="ECO:0000256" key="12">
    <source>
        <dbReference type="PIRSR" id="PIRSR500133-1"/>
    </source>
</evidence>
<dbReference type="SUPFAM" id="SSF48179">
    <property type="entry name" value="6-phosphogluconate dehydrogenase C-terminal domain-like"/>
    <property type="match status" value="1"/>
</dbReference>
<organism evidence="18 19">
    <name type="scientific">Paramicrosporidium saccamoebae</name>
    <dbReference type="NCBI Taxonomy" id="1246581"/>
    <lineage>
        <taxon>Eukaryota</taxon>
        <taxon>Fungi</taxon>
        <taxon>Fungi incertae sedis</taxon>
        <taxon>Cryptomycota</taxon>
        <taxon>Cryptomycota incertae sedis</taxon>
        <taxon>Paramicrosporidium</taxon>
    </lineage>
</organism>
<dbReference type="GO" id="GO:0003979">
    <property type="term" value="F:UDP-glucose 6-dehydrogenase activity"/>
    <property type="evidence" value="ECO:0007669"/>
    <property type="project" value="UniProtKB-EC"/>
</dbReference>
<evidence type="ECO:0000256" key="9">
    <source>
        <dbReference type="ARBA" id="ARBA00023027"/>
    </source>
</evidence>
<reference evidence="18 19" key="1">
    <citation type="submission" date="2016-10" db="EMBL/GenBank/DDBJ databases">
        <title>The genome of Paramicrosporidium saccamoebae is the missing link in understanding Cryptomycota and Microsporidia evolution.</title>
        <authorList>
            <person name="Quandt C.A."/>
            <person name="Beaudet D."/>
            <person name="Corsaro D."/>
            <person name="Michel R."/>
            <person name="Corradi N."/>
            <person name="James T."/>
        </authorList>
    </citation>
    <scope>NUCLEOTIDE SEQUENCE [LARGE SCALE GENOMIC DNA]</scope>
    <source>
        <strain evidence="18 19">KSL3</strain>
    </source>
</reference>
<dbReference type="EMBL" id="MTSL01000149">
    <property type="protein sequence ID" value="PJF18005.1"/>
    <property type="molecule type" value="Genomic_DNA"/>
</dbReference>
<keyword evidence="10 15" id="KW-0472">Membrane</keyword>
<evidence type="ECO:0000256" key="6">
    <source>
        <dbReference type="ARBA" id="ARBA00022692"/>
    </source>
</evidence>
<dbReference type="Proteomes" id="UP000240830">
    <property type="component" value="Unassembled WGS sequence"/>
</dbReference>
<feature type="transmembrane region" description="Helical" evidence="15">
    <location>
        <begin position="64"/>
        <end position="85"/>
    </location>
</feature>
<dbReference type="FunFam" id="1.20.5.100:FF:000001">
    <property type="entry name" value="UDP-glucose 6-dehydrogenase"/>
    <property type="match status" value="1"/>
</dbReference>
<proteinExistence type="inferred from homology"/>
<dbReference type="PANTHER" id="PTHR11374">
    <property type="entry name" value="UDP-GLUCOSE DEHYDROGENASE/UDP-MANNAC DEHYDROGENASE"/>
    <property type="match status" value="1"/>
</dbReference>
<dbReference type="PIRSF" id="PIRSF000124">
    <property type="entry name" value="UDPglc_GDPman_dh"/>
    <property type="match status" value="1"/>
</dbReference>
<evidence type="ECO:0000259" key="17">
    <source>
        <dbReference type="SMART" id="SM00984"/>
    </source>
</evidence>
<dbReference type="GO" id="GO:0006024">
    <property type="term" value="P:glycosaminoglycan biosynthetic process"/>
    <property type="evidence" value="ECO:0007669"/>
    <property type="project" value="TreeGrafter"/>
</dbReference>
<evidence type="ECO:0000256" key="3">
    <source>
        <dbReference type="ARBA" id="ARBA00006601"/>
    </source>
</evidence>
<keyword evidence="8" id="KW-0560">Oxidoreductase</keyword>
<dbReference type="UniPathway" id="UPA00038">
    <property type="reaction ID" value="UER00491"/>
</dbReference>
<dbReference type="SUPFAM" id="SSF52413">
    <property type="entry name" value="UDP-glucose/GDP-mannose dehydrogenase C-terminal domain"/>
    <property type="match status" value="1"/>
</dbReference>
<comment type="similarity">
    <text evidence="3">Belongs to the UDP-glucose/GDP-mannose dehydrogenase family.</text>
</comment>
<dbReference type="GO" id="GO:0006065">
    <property type="term" value="P:UDP-glucuronate biosynthetic process"/>
    <property type="evidence" value="ECO:0007669"/>
    <property type="project" value="UniProtKB-UniPathway"/>
</dbReference>
<name>A0A2H9TJT7_9FUNG</name>
<dbReference type="SMART" id="SM00984">
    <property type="entry name" value="UDPG_MGDP_dh_C"/>
    <property type="match status" value="1"/>
</dbReference>
<feature type="chain" id="PRO_5014184696" description="UDP-glucose 6-dehydrogenase" evidence="16">
    <location>
        <begin position="20"/>
        <end position="727"/>
    </location>
</feature>
<feature type="binding site" evidence="13">
    <location>
        <begin position="597"/>
        <end position="598"/>
    </location>
    <ligand>
        <name>substrate</name>
    </ligand>
</feature>
<feature type="domain" description="UDP-glucose/GDP-mannose dehydrogenase C-terminal" evidence="17">
    <location>
        <begin position="591"/>
        <end position="703"/>
    </location>
</feature>
<dbReference type="InterPro" id="IPR008927">
    <property type="entry name" value="6-PGluconate_DH-like_C_sf"/>
</dbReference>
<dbReference type="InterPro" id="IPR006603">
    <property type="entry name" value="PQ-loop_rpt"/>
</dbReference>
<evidence type="ECO:0000256" key="5">
    <source>
        <dbReference type="ARBA" id="ARBA00015132"/>
    </source>
</evidence>
<feature type="binding site" evidence="14">
    <location>
        <position position="300"/>
    </location>
    <ligand>
        <name>NAD(+)</name>
        <dbReference type="ChEBI" id="CHEBI:57540"/>
    </ligand>
</feature>
<feature type="transmembrane region" description="Helical" evidence="15">
    <location>
        <begin position="133"/>
        <end position="153"/>
    </location>
</feature>
<dbReference type="Gene3D" id="3.40.50.720">
    <property type="entry name" value="NAD(P)-binding Rossmann-like Domain"/>
    <property type="match status" value="2"/>
</dbReference>
<dbReference type="Pfam" id="PF04193">
    <property type="entry name" value="PQ-loop"/>
    <property type="match status" value="1"/>
</dbReference>
<evidence type="ECO:0000256" key="4">
    <source>
        <dbReference type="ARBA" id="ARBA00012954"/>
    </source>
</evidence>
<feature type="transmembrane region" description="Helical" evidence="15">
    <location>
        <begin position="35"/>
        <end position="57"/>
    </location>
</feature>
<evidence type="ECO:0000313" key="19">
    <source>
        <dbReference type="Proteomes" id="UP000240830"/>
    </source>
</evidence>
<gene>
    <name evidence="18" type="ORF">PSACC_02158</name>
</gene>
<dbReference type="STRING" id="1246581.A0A2H9TJT7"/>
<feature type="binding site" evidence="14">
    <location>
        <position position="605"/>
    </location>
    <ligand>
        <name>NAD(+)</name>
        <dbReference type="ChEBI" id="CHEBI:57540"/>
    </ligand>
</feature>
<dbReference type="Pfam" id="PF00984">
    <property type="entry name" value="UDPG_MGDP_dh"/>
    <property type="match status" value="1"/>
</dbReference>
<evidence type="ECO:0000256" key="1">
    <source>
        <dbReference type="ARBA" id="ARBA00004141"/>
    </source>
</evidence>
<feature type="binding site" evidence="14">
    <location>
        <position position="295"/>
    </location>
    <ligand>
        <name>NAD(+)</name>
        <dbReference type="ChEBI" id="CHEBI:57540"/>
    </ligand>
</feature>
<evidence type="ECO:0000256" key="10">
    <source>
        <dbReference type="ARBA" id="ARBA00023136"/>
    </source>
</evidence>
<evidence type="ECO:0000256" key="14">
    <source>
        <dbReference type="PIRSR" id="PIRSR500133-3"/>
    </source>
</evidence>
<sequence>MTFLELLLCLGLIFGPIVGYIPQYMNIRTSQDPGGFSPLVCFILISANILRVFFWFLKGFELTLLCQSVMMIAAQLVLLELIVRVQLKNRPSKRFAMENFWQWDYFGEYLAFLGLFVFSIATVTILNKLIFGSVWITEAVGGLALMIESTLAMPQFYSNWKAKATGGLSSQLIDVDEEEALEELYVMTRRRATMDEHVLLAKPPEAAKNTLAGISLTNKIKVKLKPDLEVAVPQNIGPPYGSLEMPIPTNAAESTSNGFPTHITKVCCIGAGYVGGPTCAVIADRCPHIKVTIVDISVERIRLWNEGPLPIYEPGLEEVVGRCRGRNLFFTTDVTRAIEEAELIFVSVNTPTKTSGLGAGMAADLKYIEAATRMIVDASTSNKIIVEKSTVPCRTAQSILTILENNCRPNVCFQVLSNPEFLAEGTAIADLQAPDRILIGGMNSPAGKDAQEALVKIYSNWVPRKRIITTNLWSSELSKLAANAMLAQRISSVNALSALCEATGADIDEVATAVGWDTRIGPNFLKAGVGFGGSCFHKDILNLVYLCESLNLPEVAHYWKQVVDLNEYQKTRFVRKIISNLFHTVSNKRIAILGFAFKKNTGDTRETPALTVVDCLLAEDAQLSIYDPVVSHEQMLEDISSLRRPNGTSNITLNTDVYEACKEADALVVCTEWDQFKTLDYKRIYQSMRKPAFIFDGRLILDPIELRQIGFSVEIIGKSQPITSAWK</sequence>
<dbReference type="OrthoDB" id="5059218at2759"/>
<dbReference type="GO" id="GO:0016020">
    <property type="term" value="C:membrane"/>
    <property type="evidence" value="ECO:0007669"/>
    <property type="project" value="UniProtKB-SubCell"/>
</dbReference>
<evidence type="ECO:0000256" key="2">
    <source>
        <dbReference type="ARBA" id="ARBA00004701"/>
    </source>
</evidence>
<feature type="signal peptide" evidence="16">
    <location>
        <begin position="1"/>
        <end position="19"/>
    </location>
</feature>
<dbReference type="AlphaFoldDB" id="A0A2H9TJT7"/>
<feature type="binding site" evidence="13">
    <location>
        <position position="698"/>
    </location>
    <ligand>
        <name>substrate</name>
    </ligand>
</feature>
<dbReference type="InterPro" id="IPR036291">
    <property type="entry name" value="NAD(P)-bd_dom_sf"/>
</dbReference>
<evidence type="ECO:0000256" key="7">
    <source>
        <dbReference type="ARBA" id="ARBA00022989"/>
    </source>
</evidence>
<dbReference type="GO" id="GO:0051287">
    <property type="term" value="F:NAD binding"/>
    <property type="evidence" value="ECO:0007669"/>
    <property type="project" value="InterPro"/>
</dbReference>
<keyword evidence="16" id="KW-0732">Signal</keyword>